<feature type="non-terminal residue" evidence="1">
    <location>
        <position position="58"/>
    </location>
</feature>
<dbReference type="EMBL" id="JAHRHJ020000002">
    <property type="protein sequence ID" value="KAH9326083.1"/>
    <property type="molecule type" value="Genomic_DNA"/>
</dbReference>
<feature type="non-terminal residue" evidence="1">
    <location>
        <position position="1"/>
    </location>
</feature>
<organism evidence="1 2">
    <name type="scientific">Taxus chinensis</name>
    <name type="common">Chinese yew</name>
    <name type="synonym">Taxus wallichiana var. chinensis</name>
    <dbReference type="NCBI Taxonomy" id="29808"/>
    <lineage>
        <taxon>Eukaryota</taxon>
        <taxon>Viridiplantae</taxon>
        <taxon>Streptophyta</taxon>
        <taxon>Embryophyta</taxon>
        <taxon>Tracheophyta</taxon>
        <taxon>Spermatophyta</taxon>
        <taxon>Pinopsida</taxon>
        <taxon>Pinidae</taxon>
        <taxon>Conifers II</taxon>
        <taxon>Cupressales</taxon>
        <taxon>Taxaceae</taxon>
        <taxon>Taxus</taxon>
    </lineage>
</organism>
<dbReference type="AlphaFoldDB" id="A0AA38GPM0"/>
<evidence type="ECO:0000313" key="1">
    <source>
        <dbReference type="EMBL" id="KAH9326083.1"/>
    </source>
</evidence>
<accession>A0AA38GPM0</accession>
<proteinExistence type="predicted"/>
<evidence type="ECO:0000313" key="2">
    <source>
        <dbReference type="Proteomes" id="UP000824469"/>
    </source>
</evidence>
<keyword evidence="2" id="KW-1185">Reference proteome</keyword>
<comment type="caution">
    <text evidence="1">The sequence shown here is derived from an EMBL/GenBank/DDBJ whole genome shotgun (WGS) entry which is preliminary data.</text>
</comment>
<protein>
    <submittedName>
        <fullName evidence="1">Uncharacterized protein</fullName>
    </submittedName>
</protein>
<sequence length="58" mass="6784">VHRTLPNDVIERYEQRQAQADIERANLEDLVYCPFCNFPCQVEKDARVLECPNSKCSK</sequence>
<name>A0AA38GPM0_TAXCH</name>
<gene>
    <name evidence="1" type="ORF">KI387_006261</name>
</gene>
<dbReference type="Proteomes" id="UP000824469">
    <property type="component" value="Unassembled WGS sequence"/>
</dbReference>
<reference evidence="1 2" key="1">
    <citation type="journal article" date="2021" name="Nat. Plants">
        <title>The Taxus genome provides insights into paclitaxel biosynthesis.</title>
        <authorList>
            <person name="Xiong X."/>
            <person name="Gou J."/>
            <person name="Liao Q."/>
            <person name="Li Y."/>
            <person name="Zhou Q."/>
            <person name="Bi G."/>
            <person name="Li C."/>
            <person name="Du R."/>
            <person name="Wang X."/>
            <person name="Sun T."/>
            <person name="Guo L."/>
            <person name="Liang H."/>
            <person name="Lu P."/>
            <person name="Wu Y."/>
            <person name="Zhang Z."/>
            <person name="Ro D.K."/>
            <person name="Shang Y."/>
            <person name="Huang S."/>
            <person name="Yan J."/>
        </authorList>
    </citation>
    <scope>NUCLEOTIDE SEQUENCE [LARGE SCALE GENOMIC DNA]</scope>
    <source>
        <strain evidence="1">Ta-2019</strain>
    </source>
</reference>